<dbReference type="AlphaFoldDB" id="A0A090ZH52"/>
<dbReference type="Proteomes" id="UP000029278">
    <property type="component" value="Unassembled WGS sequence"/>
</dbReference>
<dbReference type="HOGENOM" id="CLU_139018_1_0_9"/>
<dbReference type="OrthoDB" id="2086109at2"/>
<dbReference type="RefSeq" id="WP_051985294.1">
    <property type="nucleotide sequence ID" value="NZ_BOSD01000007.1"/>
</dbReference>
<name>A0A090ZH52_PAEMA</name>
<evidence type="ECO:0000313" key="3">
    <source>
        <dbReference type="Proteomes" id="UP000029278"/>
    </source>
</evidence>
<dbReference type="EMBL" id="WNZZ01000003">
    <property type="protein sequence ID" value="MUG22049.1"/>
    <property type="molecule type" value="Genomic_DNA"/>
</dbReference>
<evidence type="ECO:0000313" key="4">
    <source>
        <dbReference type="Proteomes" id="UP000442469"/>
    </source>
</evidence>
<organism evidence="1 3">
    <name type="scientific">Paenibacillus macerans</name>
    <name type="common">Bacillus macerans</name>
    <dbReference type="NCBI Taxonomy" id="44252"/>
    <lineage>
        <taxon>Bacteria</taxon>
        <taxon>Bacillati</taxon>
        <taxon>Bacillota</taxon>
        <taxon>Bacilli</taxon>
        <taxon>Bacillales</taxon>
        <taxon>Paenibacillaceae</taxon>
        <taxon>Paenibacillus</taxon>
    </lineage>
</organism>
<proteinExistence type="predicted"/>
<protein>
    <submittedName>
        <fullName evidence="1">Uncharacterized protein</fullName>
    </submittedName>
</protein>
<dbReference type="Proteomes" id="UP000442469">
    <property type="component" value="Unassembled WGS sequence"/>
</dbReference>
<accession>A0A090ZH52</accession>
<gene>
    <name evidence="1" type="ORF">DJ90_1030</name>
    <name evidence="2" type="ORF">GNQ08_06360</name>
</gene>
<reference evidence="1 3" key="1">
    <citation type="submission" date="2014-04" db="EMBL/GenBank/DDBJ databases">
        <authorList>
            <person name="Bishop-Lilly K.A."/>
            <person name="Broomall S.M."/>
            <person name="Chain P.S."/>
            <person name="Chertkov O."/>
            <person name="Coyne S.R."/>
            <person name="Daligault H.E."/>
            <person name="Davenport K.W."/>
            <person name="Erkkila T."/>
            <person name="Frey K.G."/>
            <person name="Gibbons H.S."/>
            <person name="Gu W."/>
            <person name="Jaissle J."/>
            <person name="Johnson S.L."/>
            <person name="Koroleva G.I."/>
            <person name="Ladner J.T."/>
            <person name="Lo C.-C."/>
            <person name="Minogue T.D."/>
            <person name="Munk C."/>
            <person name="Palacios G.F."/>
            <person name="Redden C.L."/>
            <person name="Rosenzweig C.N."/>
            <person name="Scholz M.B."/>
            <person name="Teshima H."/>
            <person name="Xu Y."/>
        </authorList>
    </citation>
    <scope>NUCLEOTIDE SEQUENCE [LARGE SCALE GENOMIC DNA]</scope>
    <source>
        <strain evidence="1 3">8244</strain>
    </source>
</reference>
<evidence type="ECO:0000313" key="1">
    <source>
        <dbReference type="EMBL" id="KFN10639.1"/>
    </source>
</evidence>
<evidence type="ECO:0000313" key="2">
    <source>
        <dbReference type="EMBL" id="MUG22049.1"/>
    </source>
</evidence>
<reference evidence="2 4" key="2">
    <citation type="submission" date="2019-11" db="EMBL/GenBank/DDBJ databases">
        <title>Draft genome sequences of five Paenibacillus species of dairy origin.</title>
        <authorList>
            <person name="Olajide A.M."/>
            <person name="Chen S."/>
            <person name="Lapointe G."/>
        </authorList>
    </citation>
    <scope>NUCLEOTIDE SEQUENCE [LARGE SCALE GENOMIC DNA]</scope>
    <source>
        <strain evidence="2 4">3CT49</strain>
    </source>
</reference>
<dbReference type="EMBL" id="JMQA01000018">
    <property type="protein sequence ID" value="KFN10639.1"/>
    <property type="molecule type" value="Genomic_DNA"/>
</dbReference>
<dbReference type="GeneID" id="77011774"/>
<sequence>MPYHEFIVGDERAPLENVTWDKNKIVINGIEVLPQVSINDDFINYISDTLAWIKSRGPSDAFHGFGLDVYGYTIIRDKENLNTFRNIISSWKELFLNAPPEFIITGNYGWEAGSDEGRYEKISVTRNELIESLSKLIEVIDTALETNQCVIHFGI</sequence>
<comment type="caution">
    <text evidence="1">The sequence shown here is derived from an EMBL/GenBank/DDBJ whole genome shotgun (WGS) entry which is preliminary data.</text>
</comment>
<keyword evidence="3" id="KW-1185">Reference proteome</keyword>